<dbReference type="InterPro" id="IPR000871">
    <property type="entry name" value="Beta-lactam_class-A"/>
</dbReference>
<dbReference type="Pfam" id="PF13354">
    <property type="entry name" value="Beta-lactamase2"/>
    <property type="match status" value="1"/>
</dbReference>
<keyword evidence="1" id="KW-1133">Transmembrane helix</keyword>
<dbReference type="STRING" id="1140003.OMY_02222"/>
<keyword evidence="4" id="KW-1185">Reference proteome</keyword>
<dbReference type="SUPFAM" id="SSF56601">
    <property type="entry name" value="beta-lactamase/transpeptidase-like"/>
    <property type="match status" value="1"/>
</dbReference>
<dbReference type="OrthoDB" id="3524371at2"/>
<organism evidence="3 4">
    <name type="scientific">Enterococcus sulfureus ATCC 49903</name>
    <dbReference type="NCBI Taxonomy" id="1140003"/>
    <lineage>
        <taxon>Bacteria</taxon>
        <taxon>Bacillati</taxon>
        <taxon>Bacillota</taxon>
        <taxon>Bacilli</taxon>
        <taxon>Lactobacillales</taxon>
        <taxon>Enterococcaceae</taxon>
        <taxon>Enterococcus</taxon>
    </lineage>
</organism>
<dbReference type="GO" id="GO:0008800">
    <property type="term" value="F:beta-lactamase activity"/>
    <property type="evidence" value="ECO:0007669"/>
    <property type="project" value="InterPro"/>
</dbReference>
<dbReference type="eggNOG" id="COG2367">
    <property type="taxonomic scope" value="Bacteria"/>
</dbReference>
<dbReference type="Gene3D" id="3.40.710.10">
    <property type="entry name" value="DD-peptidase/beta-lactamase superfamily"/>
    <property type="match status" value="1"/>
</dbReference>
<proteinExistence type="predicted"/>
<dbReference type="EMBL" id="ASWO01000004">
    <property type="protein sequence ID" value="EOT84219.1"/>
    <property type="molecule type" value="Genomic_DNA"/>
</dbReference>
<feature type="domain" description="Beta-lactamase class A catalytic" evidence="2">
    <location>
        <begin position="181"/>
        <end position="322"/>
    </location>
</feature>
<protein>
    <recommendedName>
        <fullName evidence="2">Beta-lactamase class A catalytic domain-containing protein</fullName>
    </recommendedName>
</protein>
<accession>S0NSD6</accession>
<keyword evidence="1" id="KW-0812">Transmembrane</keyword>
<comment type="caution">
    <text evidence="3">The sequence shown here is derived from an EMBL/GenBank/DDBJ whole genome shotgun (WGS) entry which is preliminary data.</text>
</comment>
<dbReference type="PATRIC" id="fig|1140003.3.peg.2134"/>
<dbReference type="GO" id="GO:0030655">
    <property type="term" value="P:beta-lactam antibiotic catabolic process"/>
    <property type="evidence" value="ECO:0007669"/>
    <property type="project" value="InterPro"/>
</dbReference>
<keyword evidence="1" id="KW-0472">Membrane</keyword>
<feature type="transmembrane region" description="Helical" evidence="1">
    <location>
        <begin position="28"/>
        <end position="45"/>
    </location>
</feature>
<evidence type="ECO:0000313" key="3">
    <source>
        <dbReference type="EMBL" id="EOT84219.1"/>
    </source>
</evidence>
<feature type="transmembrane region" description="Helical" evidence="1">
    <location>
        <begin position="7"/>
        <end position="22"/>
    </location>
</feature>
<evidence type="ECO:0000313" key="4">
    <source>
        <dbReference type="Proteomes" id="UP000015961"/>
    </source>
</evidence>
<sequence length="349" mass="39107">MTRIKKYIQAICLGIALLFVIYFLIRYWFVTCLLVLAILALVVQTSIARKFQLRNRLIVYLGITGLLWTVMTMTIIQFDIPKVFALPVISKNSASTQDEVAKQAPTTDPTLEEKVKAAWQPILAQHKEPIALAVWVDNQLITDQTSNEPFYTASIVKVAVATRLLHTLQETNETLSADDTEALRSMIEDSDNEDTTYLLDEKLGGVTALNQLFKDLDMKDTTSDEESWGLTKTTASDQIKLLRTIFEPSDYLTTDSQNQIKELMQNVSTEQRFGLGVLSDQVALKNGWLNDEKEDGSETWIVNSIGAIPTNDNQDYLMAILTSENESMESGQALLQELAEATNQVIVSK</sequence>
<dbReference type="Proteomes" id="UP000015961">
    <property type="component" value="Unassembled WGS sequence"/>
</dbReference>
<evidence type="ECO:0000256" key="1">
    <source>
        <dbReference type="SAM" id="Phobius"/>
    </source>
</evidence>
<feature type="transmembrane region" description="Helical" evidence="1">
    <location>
        <begin position="57"/>
        <end position="78"/>
    </location>
</feature>
<dbReference type="InterPro" id="IPR045155">
    <property type="entry name" value="Beta-lactam_cat"/>
</dbReference>
<dbReference type="PANTHER" id="PTHR35333">
    <property type="entry name" value="BETA-LACTAMASE"/>
    <property type="match status" value="1"/>
</dbReference>
<gene>
    <name evidence="3" type="ORF">I573_01120</name>
</gene>
<dbReference type="RefSeq" id="WP_016186638.1">
    <property type="nucleotide sequence ID" value="NZ_ASWO01000004.1"/>
</dbReference>
<evidence type="ECO:0000259" key="2">
    <source>
        <dbReference type="Pfam" id="PF13354"/>
    </source>
</evidence>
<reference evidence="3 4" key="1">
    <citation type="submission" date="2013-03" db="EMBL/GenBank/DDBJ databases">
        <title>The Genome Sequence of Enterococcus sulfureus ATCC_49903 (PacBio/Illumina hybrid assembly).</title>
        <authorList>
            <consortium name="The Broad Institute Genomics Platform"/>
            <consortium name="The Broad Institute Genome Sequencing Center for Infectious Disease"/>
            <person name="Earl A."/>
            <person name="Russ C."/>
            <person name="Gilmore M."/>
            <person name="Surin D."/>
            <person name="Walker B."/>
            <person name="Young S."/>
            <person name="Zeng Q."/>
            <person name="Gargeya S."/>
            <person name="Fitzgerald M."/>
            <person name="Haas B."/>
            <person name="Abouelleil A."/>
            <person name="Allen A.W."/>
            <person name="Alvarado L."/>
            <person name="Arachchi H.M."/>
            <person name="Berlin A.M."/>
            <person name="Chapman S.B."/>
            <person name="Gainer-Dewar J."/>
            <person name="Goldberg J."/>
            <person name="Griggs A."/>
            <person name="Gujja S."/>
            <person name="Hansen M."/>
            <person name="Howarth C."/>
            <person name="Imamovic A."/>
            <person name="Ireland A."/>
            <person name="Larimer J."/>
            <person name="McCowan C."/>
            <person name="Murphy C."/>
            <person name="Pearson M."/>
            <person name="Poon T.W."/>
            <person name="Priest M."/>
            <person name="Roberts A."/>
            <person name="Saif S."/>
            <person name="Shea T."/>
            <person name="Sisk P."/>
            <person name="Sykes S."/>
            <person name="Wortman J."/>
            <person name="Nusbaum C."/>
            <person name="Birren B."/>
        </authorList>
    </citation>
    <scope>NUCLEOTIDE SEQUENCE [LARGE SCALE GENOMIC DNA]</scope>
    <source>
        <strain evidence="3 4">ATCC 49903</strain>
    </source>
</reference>
<dbReference type="GO" id="GO:0046677">
    <property type="term" value="P:response to antibiotic"/>
    <property type="evidence" value="ECO:0007669"/>
    <property type="project" value="InterPro"/>
</dbReference>
<dbReference type="AlphaFoldDB" id="S0NSD6"/>
<dbReference type="InterPro" id="IPR012338">
    <property type="entry name" value="Beta-lactam/transpept-like"/>
</dbReference>
<name>S0NSD6_9ENTE</name>
<dbReference type="PANTHER" id="PTHR35333:SF3">
    <property type="entry name" value="BETA-LACTAMASE-TYPE TRANSPEPTIDASE FOLD CONTAINING PROTEIN"/>
    <property type="match status" value="1"/>
</dbReference>